<keyword evidence="1" id="KW-0812">Transmembrane</keyword>
<evidence type="ECO:0000313" key="3">
    <source>
        <dbReference type="EMBL" id="MCK7595348.1"/>
    </source>
</evidence>
<feature type="transmembrane region" description="Helical" evidence="1">
    <location>
        <begin position="314"/>
        <end position="332"/>
    </location>
</feature>
<dbReference type="Proteomes" id="UP001431449">
    <property type="component" value="Unassembled WGS sequence"/>
</dbReference>
<proteinExistence type="predicted"/>
<organism evidence="3 4">
    <name type="scientific">Pseudomarimonas salicorniae</name>
    <dbReference type="NCBI Taxonomy" id="2933270"/>
    <lineage>
        <taxon>Bacteria</taxon>
        <taxon>Pseudomonadati</taxon>
        <taxon>Pseudomonadota</taxon>
        <taxon>Gammaproteobacteria</taxon>
        <taxon>Lysobacterales</taxon>
        <taxon>Lysobacteraceae</taxon>
        <taxon>Pseudomarimonas</taxon>
    </lineage>
</organism>
<evidence type="ECO:0000259" key="2">
    <source>
        <dbReference type="Pfam" id="PF01757"/>
    </source>
</evidence>
<feature type="transmembrane region" description="Helical" evidence="1">
    <location>
        <begin position="183"/>
        <end position="200"/>
    </location>
</feature>
<keyword evidence="4" id="KW-1185">Reference proteome</keyword>
<feature type="transmembrane region" description="Helical" evidence="1">
    <location>
        <begin position="338"/>
        <end position="360"/>
    </location>
</feature>
<dbReference type="RefSeq" id="WP_248211224.1">
    <property type="nucleotide sequence ID" value="NZ_JALNMH010000016.1"/>
</dbReference>
<protein>
    <submittedName>
        <fullName evidence="3">Acyltransferase family protein</fullName>
    </submittedName>
</protein>
<reference evidence="3" key="1">
    <citation type="submission" date="2022-04" db="EMBL/GenBank/DDBJ databases">
        <title>Lysobacter sp. CAU 1642 isolated from sea sand.</title>
        <authorList>
            <person name="Kim W."/>
        </authorList>
    </citation>
    <scope>NUCLEOTIDE SEQUENCE</scope>
    <source>
        <strain evidence="3">CAU 1642</strain>
    </source>
</reference>
<keyword evidence="1" id="KW-1133">Transmembrane helix</keyword>
<gene>
    <name evidence="3" type="ORF">M0G41_16940</name>
</gene>
<feature type="transmembrane region" description="Helical" evidence="1">
    <location>
        <begin position="145"/>
        <end position="163"/>
    </location>
</feature>
<name>A0ABT0GLP9_9GAMM</name>
<feature type="domain" description="Acyltransferase 3" evidence="2">
    <location>
        <begin position="8"/>
        <end position="357"/>
    </location>
</feature>
<accession>A0ABT0GLP9</accession>
<feature type="transmembrane region" description="Helical" evidence="1">
    <location>
        <begin position="96"/>
        <end position="115"/>
    </location>
</feature>
<dbReference type="Pfam" id="PF01757">
    <property type="entry name" value="Acyl_transf_3"/>
    <property type="match status" value="1"/>
</dbReference>
<sequence length="371" mass="41964">MASSPRLHYFDHLRALAMLAGVLFHAALAYSPLMQPLFPTADRETSAWIDAPLWLLHLFRMPLFFAVSGFFAALLVERLGGAATARQRVRRIALPFLIAWPIVIWALDASTAWAMRHVEHPSALLIFLRDWEAREDAPPLPPGTAHLWFLYYLIWFGLLHWIARTLGAKLAWSAQLFRSRPGLLLVLPLLICPALASVSTPHPAPEGLLPQFWALGYYGAFYLLGMHLHDEPGLLDRLRPLLAPLLIASALGYALFYWQLPAAINPLQPETASWPMALLQAVLSVWLTLCCLLLGKALLDRPNTWLRPLSRSAYWTYLIHLPLLFAIQYPLMNLDAPWWAKFGFASCATLALCFLSYRWLVQPTRMARFVG</sequence>
<keyword evidence="3" id="KW-0012">Acyltransferase</keyword>
<comment type="caution">
    <text evidence="3">The sequence shown here is derived from an EMBL/GenBank/DDBJ whole genome shotgun (WGS) entry which is preliminary data.</text>
</comment>
<evidence type="ECO:0000256" key="1">
    <source>
        <dbReference type="SAM" id="Phobius"/>
    </source>
</evidence>
<feature type="transmembrane region" description="Helical" evidence="1">
    <location>
        <begin position="241"/>
        <end position="260"/>
    </location>
</feature>
<evidence type="ECO:0000313" key="4">
    <source>
        <dbReference type="Proteomes" id="UP001431449"/>
    </source>
</evidence>
<feature type="transmembrane region" description="Helical" evidence="1">
    <location>
        <begin position="272"/>
        <end position="294"/>
    </location>
</feature>
<dbReference type="PANTHER" id="PTHR36927">
    <property type="entry name" value="BLR4337 PROTEIN"/>
    <property type="match status" value="1"/>
</dbReference>
<dbReference type="GO" id="GO:0016746">
    <property type="term" value="F:acyltransferase activity"/>
    <property type="evidence" value="ECO:0007669"/>
    <property type="project" value="UniProtKB-KW"/>
</dbReference>
<dbReference type="InterPro" id="IPR002656">
    <property type="entry name" value="Acyl_transf_3_dom"/>
</dbReference>
<keyword evidence="1" id="KW-0472">Membrane</keyword>
<dbReference type="EMBL" id="JALNMH010000016">
    <property type="protein sequence ID" value="MCK7595348.1"/>
    <property type="molecule type" value="Genomic_DNA"/>
</dbReference>
<feature type="transmembrane region" description="Helical" evidence="1">
    <location>
        <begin position="53"/>
        <end position="76"/>
    </location>
</feature>
<feature type="transmembrane region" description="Helical" evidence="1">
    <location>
        <begin position="212"/>
        <end position="229"/>
    </location>
</feature>
<dbReference type="PANTHER" id="PTHR36927:SF1">
    <property type="entry name" value="MDO-LIKE PROTEIN"/>
    <property type="match status" value="1"/>
</dbReference>
<keyword evidence="3" id="KW-0808">Transferase</keyword>
<dbReference type="InterPro" id="IPR050623">
    <property type="entry name" value="Glucan_succinyl_AcylTrfase"/>
</dbReference>